<comment type="caution">
    <text evidence="2">The sequence shown here is derived from an EMBL/GenBank/DDBJ whole genome shotgun (WGS) entry which is preliminary data.</text>
</comment>
<reference evidence="2" key="1">
    <citation type="submission" date="2021-02" db="EMBL/GenBank/DDBJ databases">
        <authorList>
            <person name="Nowell W R."/>
        </authorList>
    </citation>
    <scope>NUCLEOTIDE SEQUENCE</scope>
</reference>
<dbReference type="OrthoDB" id="5399929at2759"/>
<feature type="region of interest" description="Disordered" evidence="1">
    <location>
        <begin position="438"/>
        <end position="466"/>
    </location>
</feature>
<evidence type="ECO:0000256" key="1">
    <source>
        <dbReference type="SAM" id="MobiDB-lite"/>
    </source>
</evidence>
<dbReference type="Proteomes" id="UP000663882">
    <property type="component" value="Unassembled WGS sequence"/>
</dbReference>
<gene>
    <name evidence="2" type="ORF">RFH988_LOCUS9221</name>
</gene>
<proteinExistence type="predicted"/>
<dbReference type="AlphaFoldDB" id="A0A813ZVG0"/>
<sequence>MLHIHKFDDIDSQQINNRLLKLFLTPFLSDSTSKSKSASISKCHSWITLISLYPKNIDDIILPFLSFAFGNHISSKINSTTTAWWSECRQIGAQFIYDFLIKNIHCECILTIAGDQILNYLFDSIVDQLLDYKINSININNNSLWLISWNAYLNHLINIFKTNNLINENQRVAINTCLLTRMEQLWIDSRIETQFLLKLFETFEQIGFPLAIETVLRDSSIRTKTLSAAQIHPSSNNHRSHTPVIISKRISSTSTCLTEKQKEKLRKRQIIPLLCDDISNNTQSNSCTIDTLTMENMKTNYSLQNENKQITSLCLFKQTIPDSTIESITKSNEIEKSIEDISEESSISKKLRRSCRPSLSARKSLVNNTKRKRILPLTNELTKITSNIIDTQIEQIKKQPIKSILKRLSPNKPRQDHTRHVAFHDQVKVLVFASPSRRDLNLQQKKKSTNKDEIKSPTRSLSKENLPLRKQSISTRCLNTIDNTEQIIVSSSINDNNSNTKPRSSKLFHPNDALADWTQNHEINESSLNSNEKNSSVSFANKINDAIFPSLIDCNKPIENLMNLLYDNRCSTSTIDYFYSNNIKTIGDIARLTSAQIEIYPIPSPKLINIQKVFSLYEEQLTKSSSISPPIDNINESLMPIASTSEEINPNNENISTIESSSIPIAMITNQHDKLYDVDTLIDSLDYEKLYLNDKISSPINQTNFLRTRYQKCLIDRQESNSSQKYYLTPINKSNEHEQNNSRSLKTEPISNITLGDRLQKAADIYKTKGILPFDNDYIELIRQLFNNSSLTHLERLHLNTLFLNQ</sequence>
<organism evidence="2 3">
    <name type="scientific">Rotaria sordida</name>
    <dbReference type="NCBI Taxonomy" id="392033"/>
    <lineage>
        <taxon>Eukaryota</taxon>
        <taxon>Metazoa</taxon>
        <taxon>Spiralia</taxon>
        <taxon>Gnathifera</taxon>
        <taxon>Rotifera</taxon>
        <taxon>Eurotatoria</taxon>
        <taxon>Bdelloidea</taxon>
        <taxon>Philodinida</taxon>
        <taxon>Philodinidae</taxon>
        <taxon>Rotaria</taxon>
    </lineage>
</organism>
<evidence type="ECO:0000313" key="3">
    <source>
        <dbReference type="Proteomes" id="UP000663882"/>
    </source>
</evidence>
<dbReference type="EMBL" id="CAJNOO010000323">
    <property type="protein sequence ID" value="CAF0905761.1"/>
    <property type="molecule type" value="Genomic_DNA"/>
</dbReference>
<evidence type="ECO:0008006" key="4">
    <source>
        <dbReference type="Google" id="ProtNLM"/>
    </source>
</evidence>
<evidence type="ECO:0000313" key="2">
    <source>
        <dbReference type="EMBL" id="CAF0905761.1"/>
    </source>
</evidence>
<protein>
    <recommendedName>
        <fullName evidence="4">Telomere-associated protein Rif1 N-terminal domain-containing protein</fullName>
    </recommendedName>
</protein>
<name>A0A813ZVG0_9BILA</name>
<accession>A0A813ZVG0</accession>